<evidence type="ECO:0000313" key="2">
    <source>
        <dbReference type="Proteomes" id="UP000235861"/>
    </source>
</evidence>
<evidence type="ECO:0000313" key="1">
    <source>
        <dbReference type="EMBL" id="PJG58123.1"/>
    </source>
</evidence>
<accession>A0A2H9U266</accession>
<keyword evidence="2" id="KW-1185">Reference proteome</keyword>
<reference evidence="1 2" key="1">
    <citation type="submission" date="2017-11" db="EMBL/GenBank/DDBJ databases">
        <title>Draft genome sequence of environmental isolate Aeromonas cavernicola sp. nov. MDC 2508.</title>
        <authorList>
            <person name="Colston S.M."/>
            <person name="Navarro A."/>
            <person name="Martinez-Murcia A.J."/>
            <person name="Graf J."/>
        </authorList>
    </citation>
    <scope>NUCLEOTIDE SEQUENCE [LARGE SCALE GENOMIC DNA]</scope>
    <source>
        <strain evidence="1 2">MDC 2508</strain>
    </source>
</reference>
<gene>
    <name evidence="1" type="ORF">CUC53_13950</name>
</gene>
<sequence length="67" mass="7416">MASPDGVGCSYDAKEGAYKTSIYIECSSLQLQEWIVGMMVMVPTELTHLIRQDGRLTDHALKRMAAP</sequence>
<comment type="caution">
    <text evidence="1">The sequence shown here is derived from an EMBL/GenBank/DDBJ whole genome shotgun (WGS) entry which is preliminary data.</text>
</comment>
<organism evidence="1 2">
    <name type="scientific">Aeromonas cavernicola</name>
    <dbReference type="NCBI Taxonomy" id="1006623"/>
    <lineage>
        <taxon>Bacteria</taxon>
        <taxon>Pseudomonadati</taxon>
        <taxon>Pseudomonadota</taxon>
        <taxon>Gammaproteobacteria</taxon>
        <taxon>Aeromonadales</taxon>
        <taxon>Aeromonadaceae</taxon>
        <taxon>Aeromonas</taxon>
    </lineage>
</organism>
<proteinExistence type="predicted"/>
<dbReference type="EMBL" id="PGGC01000131">
    <property type="protein sequence ID" value="PJG58123.1"/>
    <property type="molecule type" value="Genomic_DNA"/>
</dbReference>
<dbReference type="AlphaFoldDB" id="A0A2H9U266"/>
<protein>
    <submittedName>
        <fullName evidence="1">Uncharacterized protein</fullName>
    </submittedName>
</protein>
<name>A0A2H9U266_9GAMM</name>
<dbReference type="Proteomes" id="UP000235861">
    <property type="component" value="Unassembled WGS sequence"/>
</dbReference>